<keyword evidence="1" id="KW-0479">Metal-binding</keyword>
<feature type="region of interest" description="Disordered" evidence="4">
    <location>
        <begin position="147"/>
        <end position="204"/>
    </location>
</feature>
<gene>
    <name evidence="6" type="ORF">Cvel_6279</name>
</gene>
<feature type="compositionally biased region" description="Polar residues" evidence="4">
    <location>
        <begin position="180"/>
        <end position="197"/>
    </location>
</feature>
<dbReference type="VEuPathDB" id="CryptoDB:Cvel_6279"/>
<keyword evidence="3" id="KW-0862">Zinc</keyword>
<feature type="region of interest" description="Disordered" evidence="4">
    <location>
        <begin position="235"/>
        <end position="283"/>
    </location>
</feature>
<dbReference type="SUPFAM" id="SSF57850">
    <property type="entry name" value="RING/U-box"/>
    <property type="match status" value="1"/>
</dbReference>
<evidence type="ECO:0000313" key="6">
    <source>
        <dbReference type="EMBL" id="CEM41588.1"/>
    </source>
</evidence>
<feature type="region of interest" description="Disordered" evidence="4">
    <location>
        <begin position="1"/>
        <end position="53"/>
    </location>
</feature>
<dbReference type="SUPFAM" id="SSF49879">
    <property type="entry name" value="SMAD/FHA domain"/>
    <property type="match status" value="1"/>
</dbReference>
<feature type="region of interest" description="Disordered" evidence="4">
    <location>
        <begin position="380"/>
        <end position="494"/>
    </location>
</feature>
<dbReference type="PROSITE" id="PS51292">
    <property type="entry name" value="ZF_RING_CH"/>
    <property type="match status" value="1"/>
</dbReference>
<feature type="compositionally biased region" description="Basic and acidic residues" evidence="4">
    <location>
        <begin position="323"/>
        <end position="333"/>
    </location>
</feature>
<evidence type="ECO:0000256" key="1">
    <source>
        <dbReference type="ARBA" id="ARBA00022723"/>
    </source>
</evidence>
<feature type="compositionally biased region" description="Basic and acidic residues" evidence="4">
    <location>
        <begin position="902"/>
        <end position="938"/>
    </location>
</feature>
<feature type="compositionally biased region" description="Low complexity" evidence="4">
    <location>
        <begin position="244"/>
        <end position="267"/>
    </location>
</feature>
<dbReference type="EMBL" id="CDMZ01002268">
    <property type="protein sequence ID" value="CEM41588.1"/>
    <property type="molecule type" value="Genomic_DNA"/>
</dbReference>
<evidence type="ECO:0000256" key="3">
    <source>
        <dbReference type="ARBA" id="ARBA00022833"/>
    </source>
</evidence>
<keyword evidence="2" id="KW-0863">Zinc-finger</keyword>
<dbReference type="PANTHER" id="PTHR46210">
    <property type="entry name" value="FHA DOMAIN-CONTAINING PROTEIN"/>
    <property type="match status" value="1"/>
</dbReference>
<name>A0A0G4HC67_9ALVE</name>
<evidence type="ECO:0000256" key="2">
    <source>
        <dbReference type="ARBA" id="ARBA00022771"/>
    </source>
</evidence>
<feature type="compositionally biased region" description="Basic and acidic residues" evidence="4">
    <location>
        <begin position="657"/>
        <end position="669"/>
    </location>
</feature>
<dbReference type="PANTHER" id="PTHR46210:SF1">
    <property type="entry name" value="FHA DOMAIN-CONTAINING PROTEIN"/>
    <property type="match status" value="1"/>
</dbReference>
<dbReference type="Gene3D" id="3.30.40.10">
    <property type="entry name" value="Zinc/RING finger domain, C3HC4 (zinc finger)"/>
    <property type="match status" value="1"/>
</dbReference>
<reference evidence="6" key="1">
    <citation type="submission" date="2014-11" db="EMBL/GenBank/DDBJ databases">
        <authorList>
            <person name="Otto D Thomas"/>
            <person name="Naeem Raeece"/>
        </authorList>
    </citation>
    <scope>NUCLEOTIDE SEQUENCE</scope>
</reference>
<feature type="compositionally biased region" description="Low complexity" evidence="4">
    <location>
        <begin position="380"/>
        <end position="399"/>
    </location>
</feature>
<feature type="region of interest" description="Disordered" evidence="4">
    <location>
        <begin position="545"/>
        <end position="803"/>
    </location>
</feature>
<dbReference type="GO" id="GO:0008270">
    <property type="term" value="F:zinc ion binding"/>
    <property type="evidence" value="ECO:0007669"/>
    <property type="project" value="UniProtKB-KW"/>
</dbReference>
<protein>
    <recommendedName>
        <fullName evidence="5">RING-CH-type domain-containing protein</fullName>
    </recommendedName>
</protein>
<evidence type="ECO:0000256" key="4">
    <source>
        <dbReference type="SAM" id="MobiDB-lite"/>
    </source>
</evidence>
<dbReference type="InterPro" id="IPR011016">
    <property type="entry name" value="Znf_RING-CH"/>
</dbReference>
<dbReference type="Gene3D" id="2.60.200.20">
    <property type="match status" value="1"/>
</dbReference>
<dbReference type="CDD" id="cd16495">
    <property type="entry name" value="RING_CH-C4HC3_MARCH"/>
    <property type="match status" value="1"/>
</dbReference>
<sequence length="1318" mass="139636">MLDTENRGDLSPSVKTNDASIPGESRRGGTTQSKSSQKGKRRQPPSSALEVSVQTSTWINESHGLFDYEAAPRDQVKQNFSFVSEGIDEKEVYRVYRIGSRISVTKGLKLPGNSGGSSGRIRCLLQISRNGDGELFVSPPERHARVITPAQIGSAPGTAQRSRSASQSHTPSALVRETANAASSRPSQSGSKAPQQNSALAVEEEALESAAAEFVAAANAAAAAASSSSSSAAAAGRHAGGAQSGASSSSALPPGVRAGPSSSSSSAQGGGAGLPLPLHEAAPGPTRSLMLAEAPAPSRLDSVGTERHSVPLAHPKGLSVRGSGRDKDREKDQSSAGAAGAGAIGVSFSSSSAAAGAASSTVNVPLASSRRNDHEFSALVVPPAPPASAASARPSSGPLQRGSFPPFPPGLSSAEPSGEQMAEEIPPVPVPGELELAREITGRTETMPVHRRNSRPSLSSFLWRSGENAPERTPAPSPTDEEAGDHVGDGGGEHHLSIHQEYEVPLSLVAVHMPVRQDRHGGRRKTIGGRNHKGNIYTHVALRGEHPNTTMPPSLGVHTGSAATAGLSTSAGGSALGRSRSAEPLQAPKTEREKGLANRQKSLPSDKGSSAEILIAPATHPLEGDPSPSVPFRPGLTKRPAVTIPSPPRFSSAASAEPRHPEALKEGGARDGSSSAREAVSVSASHRRDPVFEPGPLRRARSEDRPEHASPLPLPPRRVEIGGDNDPTPAALASIAETPEPPASLQHPHPDSQHVSAHAHHQQQQQQQQGGAGRHATPPSHSRASSRGGAGLDTEHAAGTGVGGGLADRLWIVVNSLPKKRVFLSTDDVVKLGRHRLRVKDVVMSDTQPRSLDVNTGIVRQPPPSSLHLQRQTSGHSGLGAASSSSRNHGGGNGPVSLRHALGMDRDRDASHQSEGEAREGSLRFHRDAEERERRDSPPPELPRSSSENLTARLSGSRSFTPGAGGRERERLHQEFSGASPSPTDAEPPACRICLGDEDTPECPLIAPCRCAGSMQWVHLPCLRHWVRGRLNIPIQVRNAAANNERNGEEEGEAADVDMAEEVLGEGTTFTDARAFCWRPLNCELCKTPYPTMVECYGRTLELLHIPRPRAPYIVFESAVRAPNGQRNTDGSLSLQRHLYFLSFHEKDQIKVGRAHDALLRLPDISISRHHATLRVETRDSQGRPRDTGRVLASEGLTEGALGARHQREYRQEMNRQAAAAVASGHPEGLAVHLELVERGSKFGSLIASKGPVKVPKNAAISIQVGRTVIRIGSRPQRFFGRHTFRLRQLFCGCNNEDLMEDADDLEVTVERQQRVAT</sequence>
<feature type="domain" description="RING-CH-type" evidence="5">
    <location>
        <begin position="983"/>
        <end position="1045"/>
    </location>
</feature>
<dbReference type="SMART" id="SM00744">
    <property type="entry name" value="RINGv"/>
    <property type="match status" value="1"/>
</dbReference>
<dbReference type="InterPro" id="IPR008984">
    <property type="entry name" value="SMAD_FHA_dom_sf"/>
</dbReference>
<evidence type="ECO:0000259" key="5">
    <source>
        <dbReference type="PROSITE" id="PS51292"/>
    </source>
</evidence>
<feature type="compositionally biased region" description="Basic and acidic residues" evidence="4">
    <location>
        <begin position="484"/>
        <end position="494"/>
    </location>
</feature>
<dbReference type="InterPro" id="IPR013083">
    <property type="entry name" value="Znf_RING/FYVE/PHD"/>
</dbReference>
<accession>A0A0G4HC67</accession>
<feature type="region of interest" description="Disordered" evidence="4">
    <location>
        <begin position="853"/>
        <end position="987"/>
    </location>
</feature>
<proteinExistence type="predicted"/>
<feature type="compositionally biased region" description="Low complexity" evidence="4">
    <location>
        <begin position="874"/>
        <end position="888"/>
    </location>
</feature>
<feature type="region of interest" description="Disordered" evidence="4">
    <location>
        <begin position="297"/>
        <end position="340"/>
    </location>
</feature>
<feature type="compositionally biased region" description="Low complexity" evidence="4">
    <location>
        <begin position="560"/>
        <end position="579"/>
    </location>
</feature>
<feature type="compositionally biased region" description="Low complexity" evidence="4">
    <location>
        <begin position="673"/>
        <end position="684"/>
    </location>
</feature>
<feature type="compositionally biased region" description="Polar residues" evidence="4">
    <location>
        <begin position="949"/>
        <end position="960"/>
    </location>
</feature>
<feature type="compositionally biased region" description="Polar residues" evidence="4">
    <location>
        <begin position="157"/>
        <end position="171"/>
    </location>
</feature>
<dbReference type="Pfam" id="PF12906">
    <property type="entry name" value="RINGv"/>
    <property type="match status" value="1"/>
</dbReference>
<feature type="compositionally biased region" description="Low complexity" evidence="4">
    <location>
        <begin position="274"/>
        <end position="283"/>
    </location>
</feature>
<organism evidence="6">
    <name type="scientific">Chromera velia CCMP2878</name>
    <dbReference type="NCBI Taxonomy" id="1169474"/>
    <lineage>
        <taxon>Eukaryota</taxon>
        <taxon>Sar</taxon>
        <taxon>Alveolata</taxon>
        <taxon>Colpodellida</taxon>
        <taxon>Chromeraceae</taxon>
        <taxon>Chromera</taxon>
    </lineage>
</organism>